<protein>
    <submittedName>
        <fullName evidence="2">Uncharacterized protein</fullName>
    </submittedName>
</protein>
<dbReference type="Proteomes" id="UP001152795">
    <property type="component" value="Unassembled WGS sequence"/>
</dbReference>
<gene>
    <name evidence="2" type="ORF">PACLA_8A070574</name>
</gene>
<dbReference type="PANTHER" id="PTHR47331:SF5">
    <property type="entry name" value="RIBONUCLEASE H"/>
    <property type="match status" value="1"/>
</dbReference>
<evidence type="ECO:0000313" key="2">
    <source>
        <dbReference type="EMBL" id="CAB4016732.1"/>
    </source>
</evidence>
<proteinExistence type="predicted"/>
<evidence type="ECO:0000313" key="3">
    <source>
        <dbReference type="Proteomes" id="UP001152795"/>
    </source>
</evidence>
<comment type="caution">
    <text evidence="2">The sequence shown here is derived from an EMBL/GenBank/DDBJ whole genome shotgun (WGS) entry which is preliminary data.</text>
</comment>
<reference evidence="2" key="1">
    <citation type="submission" date="2020-04" db="EMBL/GenBank/DDBJ databases">
        <authorList>
            <person name="Alioto T."/>
            <person name="Alioto T."/>
            <person name="Gomez Garrido J."/>
        </authorList>
    </citation>
    <scope>NUCLEOTIDE SEQUENCE</scope>
    <source>
        <strain evidence="2">A484AB</strain>
    </source>
</reference>
<keyword evidence="3" id="KW-1185">Reference proteome</keyword>
<dbReference type="EMBL" id="CACRXK020009237">
    <property type="protein sequence ID" value="CAB4016732.1"/>
    <property type="molecule type" value="Genomic_DNA"/>
</dbReference>
<feature type="region of interest" description="Disordered" evidence="1">
    <location>
        <begin position="121"/>
        <end position="152"/>
    </location>
</feature>
<dbReference type="AlphaFoldDB" id="A0A6S7JJ73"/>
<accession>A0A6S7JJ73</accession>
<name>A0A6S7JJ73_PARCT</name>
<evidence type="ECO:0000256" key="1">
    <source>
        <dbReference type="SAM" id="MobiDB-lite"/>
    </source>
</evidence>
<sequence>MFIKKVKKGIHQREDGHYEIPLPFKHDEVKLPNNKSQALSRLSKLKQRFLRDKKYQTDYLIFMNGIIANDPEVRKSSTLVTEVKELADIEERLRRFSSWNQAKRAISFCLRLRKRLINQLHQKSSSASDGNKPERKEIEDDGQTNPISKDLKQLVNKSIKATRQEKLSYKPVNVDELQDAESEIIRIVQNKAFDNEIVLLRHQDPQNITPPSGDVRNQVRKTVKKSSSIYQLDPFLGKDGILRVGGRIRRASIPENVKHPCILPRKGHVTELVICHHHQKVAHQGFSIWLTSFVNVGETNLFNPYKYGKNGCVPERILRLEMWSL</sequence>
<dbReference type="PANTHER" id="PTHR47331">
    <property type="entry name" value="PHD-TYPE DOMAIN-CONTAINING PROTEIN"/>
    <property type="match status" value="1"/>
</dbReference>
<organism evidence="2 3">
    <name type="scientific">Paramuricea clavata</name>
    <name type="common">Red gorgonian</name>
    <name type="synonym">Violescent sea-whip</name>
    <dbReference type="NCBI Taxonomy" id="317549"/>
    <lineage>
        <taxon>Eukaryota</taxon>
        <taxon>Metazoa</taxon>
        <taxon>Cnidaria</taxon>
        <taxon>Anthozoa</taxon>
        <taxon>Octocorallia</taxon>
        <taxon>Malacalcyonacea</taxon>
        <taxon>Plexauridae</taxon>
        <taxon>Paramuricea</taxon>
    </lineage>
</organism>